<dbReference type="Gene3D" id="3.20.20.150">
    <property type="entry name" value="Divalent-metal-dependent TIM barrel enzymes"/>
    <property type="match status" value="1"/>
</dbReference>
<proteinExistence type="predicted"/>
<dbReference type="GO" id="GO:0009411">
    <property type="term" value="P:response to UV"/>
    <property type="evidence" value="ECO:0007669"/>
    <property type="project" value="InterPro"/>
</dbReference>
<dbReference type="GO" id="GO:0004519">
    <property type="term" value="F:endonuclease activity"/>
    <property type="evidence" value="ECO:0007669"/>
    <property type="project" value="UniProtKB-KW"/>
</dbReference>
<dbReference type="GO" id="GO:0006289">
    <property type="term" value="P:nucleotide-excision repair"/>
    <property type="evidence" value="ECO:0007669"/>
    <property type="project" value="InterPro"/>
</dbReference>
<accession>A0A378JMM4</accession>
<dbReference type="GO" id="GO:0016787">
    <property type="term" value="F:hydrolase activity"/>
    <property type="evidence" value="ECO:0007669"/>
    <property type="project" value="UniProtKB-KW"/>
</dbReference>
<organism evidence="7 8">
    <name type="scientific">Legionella busanensis</name>
    <dbReference type="NCBI Taxonomy" id="190655"/>
    <lineage>
        <taxon>Bacteria</taxon>
        <taxon>Pseudomonadati</taxon>
        <taxon>Pseudomonadota</taxon>
        <taxon>Gammaproteobacteria</taxon>
        <taxon>Legionellales</taxon>
        <taxon>Legionellaceae</taxon>
        <taxon>Legionella</taxon>
    </lineage>
</organism>
<evidence type="ECO:0000313" key="7">
    <source>
        <dbReference type="EMBL" id="STX52484.1"/>
    </source>
</evidence>
<dbReference type="AlphaFoldDB" id="A0A378JMM4"/>
<reference evidence="7 8" key="1">
    <citation type="submission" date="2018-06" db="EMBL/GenBank/DDBJ databases">
        <authorList>
            <consortium name="Pathogen Informatics"/>
            <person name="Doyle S."/>
        </authorList>
    </citation>
    <scope>NUCLEOTIDE SEQUENCE [LARGE SCALE GENOMIC DNA]</scope>
    <source>
        <strain evidence="7 8">NCTC13316</strain>
    </source>
</reference>
<dbReference type="PANTHER" id="PTHR31290">
    <property type="entry name" value="UV-DAMAGE ENDONUCLEASE"/>
    <property type="match status" value="1"/>
</dbReference>
<evidence type="ECO:0000256" key="1">
    <source>
        <dbReference type="ARBA" id="ARBA00022722"/>
    </source>
</evidence>
<dbReference type="RefSeq" id="WP_160116215.1">
    <property type="nucleotide sequence ID" value="NZ_CAAAHP010000006.1"/>
</dbReference>
<sequence length="342" mass="39762">MVFKRVGFACKYMDFNQNQSAKTLKEIQQNFSEKTTTIKWLESKSKDEAEKKLWEIITHNTRSVYNLINYVGNLVPEQRMVRIGSDQLPAFTHPKFKYFWQQVDVLTFLEEKFRIAGDLARRLDVRLSMHPGQFVVLASTTPDIVERSIAEFEYHANLIRWMGYGKTFQDFKCNVHISGKRGPEAIKLILGRLSPEARNSITIENDEMSWGLDASLELEKDLALVLDIHHHWIKTGEYIQINDDRIRRVIDSWRGVRPVIHYSVSPEHVLTSHAIDVLPDLNELLSKGYNKSQLRQHSNMMWNDACNAWAGSFRKDFDIMVEAKNKNLASIPFEIATRHLIL</sequence>
<keyword evidence="6" id="KW-0234">DNA repair</keyword>
<keyword evidence="5 7" id="KW-0378">Hydrolase</keyword>
<gene>
    <name evidence="7" type="primary">uvsE</name>
    <name evidence="7" type="ORF">NCTC13316_02597</name>
</gene>
<keyword evidence="2 7" id="KW-0255">Endonuclease</keyword>
<dbReference type="EMBL" id="UGOD01000001">
    <property type="protein sequence ID" value="STX52484.1"/>
    <property type="molecule type" value="Genomic_DNA"/>
</dbReference>
<keyword evidence="1" id="KW-0540">Nuclease</keyword>
<protein>
    <submittedName>
        <fullName evidence="7">UV DNA damage endonuclease</fullName>
        <ecNumber evidence="7">3.-.-.-</ecNumber>
    </submittedName>
</protein>
<name>A0A378JMM4_9GAMM</name>
<evidence type="ECO:0000256" key="5">
    <source>
        <dbReference type="ARBA" id="ARBA00022801"/>
    </source>
</evidence>
<dbReference type="OrthoDB" id="9782576at2"/>
<evidence type="ECO:0000256" key="2">
    <source>
        <dbReference type="ARBA" id="ARBA00022759"/>
    </source>
</evidence>
<evidence type="ECO:0000256" key="6">
    <source>
        <dbReference type="ARBA" id="ARBA00023204"/>
    </source>
</evidence>
<evidence type="ECO:0000256" key="4">
    <source>
        <dbReference type="ARBA" id="ARBA00022769"/>
    </source>
</evidence>
<dbReference type="PANTHER" id="PTHR31290:SF5">
    <property type="entry name" value="UV-DAMAGE ENDONUCLEASE"/>
    <property type="match status" value="1"/>
</dbReference>
<dbReference type="Proteomes" id="UP000254794">
    <property type="component" value="Unassembled WGS sequence"/>
</dbReference>
<evidence type="ECO:0000256" key="3">
    <source>
        <dbReference type="ARBA" id="ARBA00022763"/>
    </source>
</evidence>
<dbReference type="SUPFAM" id="SSF51658">
    <property type="entry name" value="Xylose isomerase-like"/>
    <property type="match status" value="1"/>
</dbReference>
<dbReference type="Pfam" id="PF03851">
    <property type="entry name" value="UvdE"/>
    <property type="match status" value="1"/>
</dbReference>
<keyword evidence="4" id="KW-0228">DNA excision</keyword>
<keyword evidence="3" id="KW-0227">DNA damage</keyword>
<keyword evidence="8" id="KW-1185">Reference proteome</keyword>
<dbReference type="InterPro" id="IPR004601">
    <property type="entry name" value="UvdE"/>
</dbReference>
<dbReference type="InterPro" id="IPR036237">
    <property type="entry name" value="Xyl_isomerase-like_sf"/>
</dbReference>
<dbReference type="EC" id="3.-.-.-" evidence="7"/>
<evidence type="ECO:0000313" key="8">
    <source>
        <dbReference type="Proteomes" id="UP000254794"/>
    </source>
</evidence>